<evidence type="ECO:0000256" key="3">
    <source>
        <dbReference type="ARBA" id="ARBA00023295"/>
    </source>
</evidence>
<accession>A0ABX6TBL3</accession>
<dbReference type="InterPro" id="IPR006710">
    <property type="entry name" value="Glyco_hydro_43"/>
</dbReference>
<comment type="similarity">
    <text evidence="1 4">Belongs to the glycosyl hydrolase 43 family.</text>
</comment>
<dbReference type="InterPro" id="IPR023296">
    <property type="entry name" value="Glyco_hydro_beta-prop_sf"/>
</dbReference>
<dbReference type="InterPro" id="IPR051795">
    <property type="entry name" value="Glycosyl_Hydrlase_43"/>
</dbReference>
<evidence type="ECO:0000256" key="2">
    <source>
        <dbReference type="ARBA" id="ARBA00022801"/>
    </source>
</evidence>
<sequence length="290" mass="30502">MGSIPIFDVQATADGEATDLAVREGDGPDRCYRIAGGEQADYARFFAELAADFGTRAPVSSEAPRAAPTGVPWKALISENLSELTRAGYGDPAVLKVDDGWILTATSNDALDAFPILHSRDLENWDHDGFVFPEGKAPAWARHGKRTGDFWAPEIAKIGDEYWLVYTARDQSGALAIGLARAASPFGPWSDNGSPMVTGGKMLTPGGPASGGVIDSHIFVDDDGAPSFSGRTTRTVFGRDPSPGCCASIPISSRHCSKAIATAGPPPLPLRSSRGPIPADRWSASSGCSR</sequence>
<evidence type="ECO:0000313" key="6">
    <source>
        <dbReference type="EMBL" id="QNP45018.1"/>
    </source>
</evidence>
<gene>
    <name evidence="6" type="ORF">H9L14_09955</name>
</gene>
<evidence type="ECO:0000256" key="5">
    <source>
        <dbReference type="SAM" id="MobiDB-lite"/>
    </source>
</evidence>
<evidence type="ECO:0000313" key="7">
    <source>
        <dbReference type="Proteomes" id="UP000516105"/>
    </source>
</evidence>
<dbReference type="Proteomes" id="UP000516105">
    <property type="component" value="Chromosome"/>
</dbReference>
<dbReference type="EMBL" id="CP060782">
    <property type="protein sequence ID" value="QNP45018.1"/>
    <property type="molecule type" value="Genomic_DNA"/>
</dbReference>
<protein>
    <submittedName>
        <fullName evidence="6">Family 43 glycosylhydrolase</fullName>
    </submittedName>
</protein>
<keyword evidence="7" id="KW-1185">Reference proteome</keyword>
<evidence type="ECO:0000256" key="1">
    <source>
        <dbReference type="ARBA" id="ARBA00009865"/>
    </source>
</evidence>
<dbReference type="RefSeq" id="WP_187707974.1">
    <property type="nucleotide sequence ID" value="NZ_CP060782.1"/>
</dbReference>
<keyword evidence="2 4" id="KW-0378">Hydrolase</keyword>
<dbReference type="Gene3D" id="2.115.10.20">
    <property type="entry name" value="Glycosyl hydrolase domain, family 43"/>
    <property type="match status" value="1"/>
</dbReference>
<dbReference type="PANTHER" id="PTHR42812:SF5">
    <property type="entry name" value="ENDO-ARABINASE"/>
    <property type="match status" value="1"/>
</dbReference>
<keyword evidence="3 4" id="KW-0326">Glycosidase</keyword>
<evidence type="ECO:0000256" key="4">
    <source>
        <dbReference type="RuleBase" id="RU361187"/>
    </source>
</evidence>
<proteinExistence type="inferred from homology"/>
<dbReference type="SUPFAM" id="SSF75005">
    <property type="entry name" value="Arabinanase/levansucrase/invertase"/>
    <property type="match status" value="1"/>
</dbReference>
<dbReference type="Pfam" id="PF04616">
    <property type="entry name" value="Glyco_hydro_43"/>
    <property type="match status" value="1"/>
</dbReference>
<organism evidence="6 7">
    <name type="scientific">Sphingomonas sediminicola</name>
    <dbReference type="NCBI Taxonomy" id="386874"/>
    <lineage>
        <taxon>Bacteria</taxon>
        <taxon>Pseudomonadati</taxon>
        <taxon>Pseudomonadota</taxon>
        <taxon>Alphaproteobacteria</taxon>
        <taxon>Sphingomonadales</taxon>
        <taxon>Sphingomonadaceae</taxon>
        <taxon>Sphingomonas</taxon>
    </lineage>
</organism>
<dbReference type="PANTHER" id="PTHR42812">
    <property type="entry name" value="BETA-XYLOSIDASE"/>
    <property type="match status" value="1"/>
</dbReference>
<reference evidence="6 7" key="1">
    <citation type="submission" date="2020-08" db="EMBL/GenBank/DDBJ databases">
        <title>Genome sequence of Sphingomonas sediminicola KACC 15039T.</title>
        <authorList>
            <person name="Hyun D.-W."/>
            <person name="Bae J.-W."/>
        </authorList>
    </citation>
    <scope>NUCLEOTIDE SEQUENCE [LARGE SCALE GENOMIC DNA]</scope>
    <source>
        <strain evidence="6 7">KACC 15039</strain>
    </source>
</reference>
<feature type="region of interest" description="Disordered" evidence="5">
    <location>
        <begin position="262"/>
        <end position="290"/>
    </location>
</feature>
<name>A0ABX6TBL3_9SPHN</name>